<comment type="similarity">
    <text evidence="1">Belongs to the universal ribosomal protein uL2 family.</text>
</comment>
<dbReference type="InterPro" id="IPR022669">
    <property type="entry name" value="Ribosomal_uL2_C"/>
</dbReference>
<dbReference type="InterPro" id="IPR014722">
    <property type="entry name" value="Rib_uL2_dom2"/>
</dbReference>
<evidence type="ECO:0000256" key="3">
    <source>
        <dbReference type="ARBA" id="ARBA00023274"/>
    </source>
</evidence>
<dbReference type="GO" id="GO:0032543">
    <property type="term" value="P:mitochondrial translation"/>
    <property type="evidence" value="ECO:0007669"/>
    <property type="project" value="TreeGrafter"/>
</dbReference>
<organism evidence="7 8">
    <name type="scientific">Cyclospora cayetanensis</name>
    <dbReference type="NCBI Taxonomy" id="88456"/>
    <lineage>
        <taxon>Eukaryota</taxon>
        <taxon>Sar</taxon>
        <taxon>Alveolata</taxon>
        <taxon>Apicomplexa</taxon>
        <taxon>Conoidasida</taxon>
        <taxon>Coccidia</taxon>
        <taxon>Eucoccidiorida</taxon>
        <taxon>Eimeriorina</taxon>
        <taxon>Eimeriidae</taxon>
        <taxon>Cyclospora</taxon>
    </lineage>
</organism>
<protein>
    <submittedName>
        <fullName evidence="8">Uncharacterized protein LOC34624256</fullName>
    </submittedName>
</protein>
<dbReference type="PANTHER" id="PTHR13691:SF5">
    <property type="entry name" value="LARGE RIBOSOMAL SUBUNIT PROTEIN UL2M"/>
    <property type="match status" value="1"/>
</dbReference>
<dbReference type="InterPro" id="IPR014726">
    <property type="entry name" value="Ribosomal_uL2_dom3"/>
</dbReference>
<dbReference type="InterPro" id="IPR005880">
    <property type="entry name" value="Ribosomal_uL2_bac/org-type"/>
</dbReference>
<dbReference type="InterPro" id="IPR002171">
    <property type="entry name" value="Ribosomal_uL2"/>
</dbReference>
<evidence type="ECO:0000256" key="1">
    <source>
        <dbReference type="ARBA" id="ARBA00005636"/>
    </source>
</evidence>
<evidence type="ECO:0000313" key="8">
    <source>
        <dbReference type="RefSeq" id="XP_026192537.1"/>
    </source>
</evidence>
<dbReference type="FunFam" id="2.30.30.30:FF:000001">
    <property type="entry name" value="50S ribosomal protein L2"/>
    <property type="match status" value="1"/>
</dbReference>
<feature type="region of interest" description="Disordered" evidence="4">
    <location>
        <begin position="349"/>
        <end position="370"/>
    </location>
</feature>
<evidence type="ECO:0000259" key="5">
    <source>
        <dbReference type="SMART" id="SM01382"/>
    </source>
</evidence>
<sequence>MASVLRCSLRASACTKHGLGAHPESNFLRTRLGRSSACAAVQGHRRSSNFLVAWDTQKAPPPAPACAVSAASPWLSHALFRPCDPIAEVSPLAARGGLCAFSGYYAPKALWRRNQPPPLLLETGAPPRPPPGPNDVTAPAPFTMAKQQRLLDQLAKEGLSSSSTSSSSSKRKLVFKGRVVAQLSTRRVKHGGRNCTGQITVRHRGGGHQQRLRFVDWRRSRKDIWGTVLRIEHDPSHSTGIGLLQHDDGVLSYVPVSAVTRPGDRIIAGEFAPIQPGCCLPLQRIPVGTIVYAIELKPGAGAQLARAAGAYATLLNKDATSATLRLPSGEVRLLPLRCWACVGQAMQPAQQGGPLGAPKPPPLGKAGASRWRGWRPAVRGKAMNAAKHPHGGGTSQKKIARPPVSAWGIQRTGYKTRPRAKPLGGIIRRKRSNKFMRLFGSAAL</sequence>
<feature type="domain" description="Large ribosomal subunit protein uL2 C-terminal" evidence="5">
    <location>
        <begin position="274"/>
        <end position="410"/>
    </location>
</feature>
<accession>A0A6P6RYV5</accession>
<proteinExistence type="inferred from homology"/>
<dbReference type="GO" id="GO:0005762">
    <property type="term" value="C:mitochondrial large ribosomal subunit"/>
    <property type="evidence" value="ECO:0007669"/>
    <property type="project" value="TreeGrafter"/>
</dbReference>
<dbReference type="InterPro" id="IPR012340">
    <property type="entry name" value="NA-bd_OB-fold"/>
</dbReference>
<gene>
    <name evidence="8" type="primary">LOC34624256</name>
</gene>
<feature type="region of interest" description="Disordered" evidence="4">
    <location>
        <begin position="116"/>
        <end position="140"/>
    </location>
</feature>
<dbReference type="GO" id="GO:0003723">
    <property type="term" value="F:RNA binding"/>
    <property type="evidence" value="ECO:0007669"/>
    <property type="project" value="InterPro"/>
</dbReference>
<dbReference type="PANTHER" id="PTHR13691">
    <property type="entry name" value="RIBOSOMAL PROTEIN L2"/>
    <property type="match status" value="1"/>
</dbReference>
<dbReference type="SUPFAM" id="SSF50104">
    <property type="entry name" value="Translation proteins SH3-like domain"/>
    <property type="match status" value="1"/>
</dbReference>
<dbReference type="SMART" id="SM01382">
    <property type="entry name" value="Ribosomal_L2_C"/>
    <property type="match status" value="1"/>
</dbReference>
<dbReference type="Gene3D" id="4.10.950.10">
    <property type="entry name" value="Ribosomal protein L2, domain 3"/>
    <property type="match status" value="1"/>
</dbReference>
<dbReference type="GeneID" id="34624256"/>
<dbReference type="InterPro" id="IPR008991">
    <property type="entry name" value="Translation_prot_SH3-like_sf"/>
</dbReference>
<keyword evidence="7" id="KW-1185">Reference proteome</keyword>
<dbReference type="InterPro" id="IPR022666">
    <property type="entry name" value="Ribosomal_uL2_RNA-bd_dom"/>
</dbReference>
<dbReference type="OrthoDB" id="1298661at2759"/>
<dbReference type="AlphaFoldDB" id="A0A6P6RYV5"/>
<evidence type="ECO:0000259" key="6">
    <source>
        <dbReference type="SMART" id="SM01383"/>
    </source>
</evidence>
<keyword evidence="3" id="KW-0687">Ribonucleoprotein</keyword>
<evidence type="ECO:0000313" key="7">
    <source>
        <dbReference type="Proteomes" id="UP000515125"/>
    </source>
</evidence>
<reference evidence="8" key="1">
    <citation type="submission" date="2025-08" db="UniProtKB">
        <authorList>
            <consortium name="RefSeq"/>
        </authorList>
    </citation>
    <scope>IDENTIFICATION</scope>
</reference>
<dbReference type="Gene3D" id="2.40.50.140">
    <property type="entry name" value="Nucleic acid-binding proteins"/>
    <property type="match status" value="1"/>
</dbReference>
<name>A0A6P6RYV5_9EIME</name>
<keyword evidence="2" id="KW-0689">Ribosomal protein</keyword>
<dbReference type="NCBIfam" id="TIGR01171">
    <property type="entry name" value="rplB_bact"/>
    <property type="match status" value="1"/>
</dbReference>
<dbReference type="GO" id="GO:0003735">
    <property type="term" value="F:structural constituent of ribosome"/>
    <property type="evidence" value="ECO:0007669"/>
    <property type="project" value="InterPro"/>
</dbReference>
<evidence type="ECO:0000256" key="2">
    <source>
        <dbReference type="ARBA" id="ARBA00022980"/>
    </source>
</evidence>
<dbReference type="SUPFAM" id="SSF50249">
    <property type="entry name" value="Nucleic acid-binding proteins"/>
    <property type="match status" value="1"/>
</dbReference>
<dbReference type="SMART" id="SM01383">
    <property type="entry name" value="Ribosomal_L2"/>
    <property type="match status" value="1"/>
</dbReference>
<dbReference type="Pfam" id="PF03947">
    <property type="entry name" value="Ribosomal_L2_C"/>
    <property type="match status" value="1"/>
</dbReference>
<dbReference type="RefSeq" id="XP_026192537.1">
    <property type="nucleotide sequence ID" value="XM_026336752.1"/>
</dbReference>
<dbReference type="Pfam" id="PF00181">
    <property type="entry name" value="Ribosomal_L2_N"/>
    <property type="match status" value="1"/>
</dbReference>
<feature type="domain" description="Large ribosomal subunit protein uL2 RNA-binding" evidence="6">
    <location>
        <begin position="192"/>
        <end position="268"/>
    </location>
</feature>
<dbReference type="Proteomes" id="UP000515125">
    <property type="component" value="Unplaced"/>
</dbReference>
<dbReference type="GO" id="GO:0016740">
    <property type="term" value="F:transferase activity"/>
    <property type="evidence" value="ECO:0007669"/>
    <property type="project" value="InterPro"/>
</dbReference>
<dbReference type="Gene3D" id="2.30.30.30">
    <property type="match status" value="1"/>
</dbReference>
<evidence type="ECO:0000256" key="4">
    <source>
        <dbReference type="SAM" id="MobiDB-lite"/>
    </source>
</evidence>